<evidence type="ECO:0000313" key="3">
    <source>
        <dbReference type="EMBL" id="HIQ82641.1"/>
    </source>
</evidence>
<accession>A0A9D1CWC6</accession>
<comment type="caution">
    <text evidence="3">The sequence shown here is derived from an EMBL/GenBank/DDBJ whole genome shotgun (WGS) entry which is preliminary data.</text>
</comment>
<sequence length="389" mass="42654">MVICIMALIAGCLYFVYGMLEVDYVREVNENLRASFHATPDAATDTPQTAAPTQAPSAAIAAAALDSGWGTPQTAAPTQAPAVTEAATAPDSAWEAPQTDAPTQTPAVTTAATAPDDSPEAPQTAAPTQTPAVSATPLASEGELNAAQAVASAPQPTESGSVMQTMLPSEQPRVVDIPIEEPVIQPAFEELYAQNNDLVGWIEMADSVDYPVLWRDNSYYMDHDFYGDYSQSGSIFLDARNNADMSDSHILIYGHNMRSGEMFGDLDRYRQQDYLCEYPIITLQSVWESEPRTYVLISLFDASMNKDDSSYIRIIRTAFEDDAGKEAFIAEMRERSIYDIPVEADAGDRLLTLVTCSYSHDNGRFLLFARELREDETVSDIMEQFQQMS</sequence>
<feature type="active site" description="Proton donor/acceptor" evidence="1">
    <location>
        <position position="255"/>
    </location>
</feature>
<evidence type="ECO:0000256" key="2">
    <source>
        <dbReference type="SAM" id="MobiDB-lite"/>
    </source>
</evidence>
<dbReference type="AlphaFoldDB" id="A0A9D1CWC6"/>
<organism evidence="3 4">
    <name type="scientific">Candidatus Pullichristensenella stercorigallinarum</name>
    <dbReference type="NCBI Taxonomy" id="2840909"/>
    <lineage>
        <taxon>Bacteria</taxon>
        <taxon>Bacillati</taxon>
        <taxon>Bacillota</taxon>
        <taxon>Clostridia</taxon>
        <taxon>Candidatus Pullichristensenella</taxon>
    </lineage>
</organism>
<proteinExistence type="predicted"/>
<dbReference type="SUPFAM" id="SSF63817">
    <property type="entry name" value="Sortase"/>
    <property type="match status" value="1"/>
</dbReference>
<dbReference type="InterPro" id="IPR009835">
    <property type="entry name" value="SrtB"/>
</dbReference>
<feature type="compositionally biased region" description="Low complexity" evidence="2">
    <location>
        <begin position="71"/>
        <end position="136"/>
    </location>
</feature>
<feature type="region of interest" description="Disordered" evidence="2">
    <location>
        <begin position="68"/>
        <end position="136"/>
    </location>
</feature>
<reference evidence="3" key="1">
    <citation type="submission" date="2020-10" db="EMBL/GenBank/DDBJ databases">
        <authorList>
            <person name="Gilroy R."/>
        </authorList>
    </citation>
    <scope>NUCLEOTIDE SEQUENCE</scope>
    <source>
        <strain evidence="3">ChiSjej6B24-2974</strain>
    </source>
</reference>
<name>A0A9D1CWC6_9FIRM</name>
<evidence type="ECO:0000256" key="1">
    <source>
        <dbReference type="PIRSR" id="PIRSR605754-1"/>
    </source>
</evidence>
<dbReference type="Proteomes" id="UP000824260">
    <property type="component" value="Unassembled WGS sequence"/>
</dbReference>
<protein>
    <submittedName>
        <fullName evidence="3">Sortase</fullName>
    </submittedName>
</protein>
<evidence type="ECO:0000313" key="4">
    <source>
        <dbReference type="Proteomes" id="UP000824260"/>
    </source>
</evidence>
<dbReference type="CDD" id="cd05826">
    <property type="entry name" value="Sortase_B"/>
    <property type="match status" value="1"/>
</dbReference>
<dbReference type="InterPro" id="IPR023365">
    <property type="entry name" value="Sortase_dom-sf"/>
</dbReference>
<gene>
    <name evidence="3" type="ORF">IAA52_06010</name>
</gene>
<feature type="active site" description="Acyl-thioester intermediate" evidence="1">
    <location>
        <position position="356"/>
    </location>
</feature>
<dbReference type="Gene3D" id="2.40.260.10">
    <property type="entry name" value="Sortase"/>
    <property type="match status" value="1"/>
</dbReference>
<dbReference type="GO" id="GO:0016787">
    <property type="term" value="F:hydrolase activity"/>
    <property type="evidence" value="ECO:0007669"/>
    <property type="project" value="UniProtKB-KW"/>
</dbReference>
<dbReference type="EMBL" id="DVFZ01000057">
    <property type="protein sequence ID" value="HIQ82641.1"/>
    <property type="molecule type" value="Genomic_DNA"/>
</dbReference>
<reference evidence="3" key="2">
    <citation type="journal article" date="2021" name="PeerJ">
        <title>Extensive microbial diversity within the chicken gut microbiome revealed by metagenomics and culture.</title>
        <authorList>
            <person name="Gilroy R."/>
            <person name="Ravi A."/>
            <person name="Getino M."/>
            <person name="Pursley I."/>
            <person name="Horton D.L."/>
            <person name="Alikhan N.F."/>
            <person name="Baker D."/>
            <person name="Gharbi K."/>
            <person name="Hall N."/>
            <person name="Watson M."/>
            <person name="Adriaenssens E.M."/>
            <person name="Foster-Nyarko E."/>
            <person name="Jarju S."/>
            <person name="Secka A."/>
            <person name="Antonio M."/>
            <person name="Oren A."/>
            <person name="Chaudhuri R.R."/>
            <person name="La Ragione R."/>
            <person name="Hildebrand F."/>
            <person name="Pallen M.J."/>
        </authorList>
    </citation>
    <scope>NUCLEOTIDE SEQUENCE</scope>
    <source>
        <strain evidence="3">ChiSjej6B24-2974</strain>
    </source>
</reference>